<reference evidence="3" key="1">
    <citation type="journal article" date="2021" name="Proc. Natl. Acad. Sci. U.S.A.">
        <title>A Catalog of Tens of Thousands of Viruses from Human Metagenomes Reveals Hidden Associations with Chronic Diseases.</title>
        <authorList>
            <person name="Tisza M.J."/>
            <person name="Buck C.B."/>
        </authorList>
    </citation>
    <scope>NUCLEOTIDE SEQUENCE</scope>
    <source>
        <strain evidence="3">Ctu2j3</strain>
    </source>
</reference>
<feature type="transmembrane region" description="Helical" evidence="2">
    <location>
        <begin position="12"/>
        <end position="31"/>
    </location>
</feature>
<feature type="region of interest" description="Disordered" evidence="1">
    <location>
        <begin position="47"/>
        <end position="76"/>
    </location>
</feature>
<evidence type="ECO:0000256" key="1">
    <source>
        <dbReference type="SAM" id="MobiDB-lite"/>
    </source>
</evidence>
<feature type="compositionally biased region" description="Polar residues" evidence="1">
    <location>
        <begin position="60"/>
        <end position="76"/>
    </location>
</feature>
<feature type="compositionally biased region" description="Basic and acidic residues" evidence="1">
    <location>
        <begin position="48"/>
        <end position="59"/>
    </location>
</feature>
<keyword evidence="2" id="KW-0472">Membrane</keyword>
<accession>A0A8S5UI62</accession>
<keyword evidence="2" id="KW-1133">Transmembrane helix</keyword>
<protein>
    <submittedName>
        <fullName evidence="3">YtxH-like protein</fullName>
    </submittedName>
</protein>
<proteinExistence type="predicted"/>
<evidence type="ECO:0000256" key="2">
    <source>
        <dbReference type="SAM" id="Phobius"/>
    </source>
</evidence>
<evidence type="ECO:0000313" key="3">
    <source>
        <dbReference type="EMBL" id="DAF94115.1"/>
    </source>
</evidence>
<dbReference type="EMBL" id="BK016090">
    <property type="protein sequence ID" value="DAF94115.1"/>
    <property type="molecule type" value="Genomic_DNA"/>
</dbReference>
<organism evidence="3">
    <name type="scientific">Myoviridae sp. ctu2j3</name>
    <dbReference type="NCBI Taxonomy" id="2825197"/>
    <lineage>
        <taxon>Viruses</taxon>
        <taxon>Duplodnaviria</taxon>
        <taxon>Heunggongvirae</taxon>
        <taxon>Uroviricota</taxon>
        <taxon>Caudoviricetes</taxon>
    </lineage>
</organism>
<sequence>MIAVDFLKTYAIKIALVLIVFVAGAALGYKLGYDSAWSTQQATINKMAKAENDRRDSDNSRLNNAEQAAPKLTQQAEAKTQVQVQYRDRIVKEYYTRNPSPEVCAWSAPTVNLINQVLDGTKDPR</sequence>
<name>A0A8S5UI62_9CAUD</name>
<keyword evidence="2" id="KW-0812">Transmembrane</keyword>
<dbReference type="EMBL" id="BK016090">
    <property type="protein sequence ID" value="DAF94296.1"/>
    <property type="molecule type" value="Genomic_DNA"/>
</dbReference>